<name>A0ABX7S9V8_9BACT</name>
<keyword evidence="3" id="KW-1185">Reference proteome</keyword>
<feature type="coiled-coil region" evidence="1">
    <location>
        <begin position="27"/>
        <end position="61"/>
    </location>
</feature>
<gene>
    <name evidence="2" type="ORF">JYK00_01145</name>
</gene>
<reference evidence="2 3" key="1">
    <citation type="submission" date="2021-03" db="EMBL/GenBank/DDBJ databases">
        <title>Thermosipho ferrireducens sp.nov., an anaerobic thermophilic iron-reducing bacterium isolated from a deep-sea hydrothermal sulfide deposits.</title>
        <authorList>
            <person name="Zeng X."/>
            <person name="Chen Y."/>
            <person name="Shao Z."/>
        </authorList>
    </citation>
    <scope>NUCLEOTIDE SEQUENCE [LARGE SCALE GENOMIC DNA]</scope>
    <source>
        <strain evidence="2 3">JL129W03</strain>
    </source>
</reference>
<protein>
    <submittedName>
        <fullName evidence="2">Uncharacterized protein</fullName>
    </submittedName>
</protein>
<proteinExistence type="predicted"/>
<dbReference type="Proteomes" id="UP000671862">
    <property type="component" value="Chromosome"/>
</dbReference>
<evidence type="ECO:0000256" key="1">
    <source>
        <dbReference type="SAM" id="Coils"/>
    </source>
</evidence>
<organism evidence="2 3">
    <name type="scientific">Thermosipho ferrireducens</name>
    <dbReference type="NCBI Taxonomy" id="2571116"/>
    <lineage>
        <taxon>Bacteria</taxon>
        <taxon>Thermotogati</taxon>
        <taxon>Thermotogota</taxon>
        <taxon>Thermotogae</taxon>
        <taxon>Thermotogales</taxon>
        <taxon>Fervidobacteriaceae</taxon>
        <taxon>Thermosipho</taxon>
    </lineage>
</organism>
<evidence type="ECO:0000313" key="3">
    <source>
        <dbReference type="Proteomes" id="UP000671862"/>
    </source>
</evidence>
<keyword evidence="1" id="KW-0175">Coiled coil</keyword>
<dbReference type="EMBL" id="CP071446">
    <property type="protein sequence ID" value="QTA38176.1"/>
    <property type="molecule type" value="Genomic_DNA"/>
</dbReference>
<evidence type="ECO:0000313" key="2">
    <source>
        <dbReference type="EMBL" id="QTA38176.1"/>
    </source>
</evidence>
<dbReference type="RefSeq" id="WP_207566897.1">
    <property type="nucleotide sequence ID" value="NZ_CP071446.1"/>
</dbReference>
<accession>A0ABX7S9V8</accession>
<sequence>MWGIIGGFIAAIFLVEVLDLPEMVAKKLRGKLTNKELEEKVNQLESRVIKLEKMMQIENKEI</sequence>